<sequence>MSTDQLSHALRNLVADVERGAKGPDAAELWGAGRRRRVGTVVLPAVVAACVAAVVAAVVWPSGVPQAVVPAERSGDVGASRLTAYPKTIAKPPFTQVTRAPSVTAALVPSGGSDRPPYAVSPEGEVTRVALPHSAFGLPDQAPSLSPDGRWVARGVVLTDLVRGETTPSEAEQTRLDRRWTPPQEPSWWSPDSRRVFVAAVNQGALRSDGVVVGVDGTTTEVPLVEGGLQATFAGWLDDDTLLALLDLGEGLTRLEVRTWSMGDPSWTSDDVVLSWSRDDSAELRALLSPDGSRLLLTAANIDAETNELARTWAMLFDPRSGARLGMPLTDGSLDVSKWAEGSAAGWEGWGCRPAWHDGLPIMTDRGVRGFVNPSGREGDDELVSVSSRYDQPCVAFAGNELRGTPVGNPALVWKERLWAWGLPVLGVTLAGLALWAWNRRHRGAWRQPPKRRPMIITQPF</sequence>
<dbReference type="InterPro" id="IPR011042">
    <property type="entry name" value="6-blade_b-propeller_TolB-like"/>
</dbReference>
<accession>A0A8H9FV37</accession>
<evidence type="ECO:0000256" key="1">
    <source>
        <dbReference type="SAM" id="MobiDB-lite"/>
    </source>
</evidence>
<dbReference type="Proteomes" id="UP000628079">
    <property type="component" value="Unassembled WGS sequence"/>
</dbReference>
<reference evidence="3" key="2">
    <citation type="submission" date="2020-09" db="EMBL/GenBank/DDBJ databases">
        <authorList>
            <person name="Sun Q."/>
            <person name="Zhou Y."/>
        </authorList>
    </citation>
    <scope>NUCLEOTIDE SEQUENCE</scope>
    <source>
        <strain evidence="3">CGMCC 1.10749</strain>
    </source>
</reference>
<dbReference type="EMBL" id="BMEA01000002">
    <property type="protein sequence ID" value="GGB84620.1"/>
    <property type="molecule type" value="Genomic_DNA"/>
</dbReference>
<name>A0A8H9FV37_9MICO</name>
<evidence type="ECO:0000313" key="4">
    <source>
        <dbReference type="Proteomes" id="UP000628079"/>
    </source>
</evidence>
<feature type="transmembrane region" description="Helical" evidence="2">
    <location>
        <begin position="418"/>
        <end position="438"/>
    </location>
</feature>
<evidence type="ECO:0000313" key="3">
    <source>
        <dbReference type="EMBL" id="GGB84620.1"/>
    </source>
</evidence>
<dbReference type="Gene3D" id="2.120.10.30">
    <property type="entry name" value="TolB, C-terminal domain"/>
    <property type="match status" value="1"/>
</dbReference>
<keyword evidence="2" id="KW-1133">Transmembrane helix</keyword>
<feature type="region of interest" description="Disordered" evidence="1">
    <location>
        <begin position="164"/>
        <end position="187"/>
    </location>
</feature>
<dbReference type="AlphaFoldDB" id="A0A8H9FV37"/>
<dbReference type="SUPFAM" id="SSF82171">
    <property type="entry name" value="DPP6 N-terminal domain-like"/>
    <property type="match status" value="1"/>
</dbReference>
<keyword evidence="2" id="KW-0472">Membrane</keyword>
<gene>
    <name evidence="3" type="ORF">GCM10011314_25340</name>
</gene>
<comment type="caution">
    <text evidence="3">The sequence shown here is derived from an EMBL/GenBank/DDBJ whole genome shotgun (WGS) entry which is preliminary data.</text>
</comment>
<proteinExistence type="predicted"/>
<keyword evidence="2" id="KW-0812">Transmembrane</keyword>
<protein>
    <submittedName>
        <fullName evidence="3">Uncharacterized protein</fullName>
    </submittedName>
</protein>
<reference evidence="3" key="1">
    <citation type="journal article" date="2014" name="Int. J. Syst. Evol. Microbiol.">
        <title>Complete genome sequence of Corynebacterium casei LMG S-19264T (=DSM 44701T), isolated from a smear-ripened cheese.</title>
        <authorList>
            <consortium name="US DOE Joint Genome Institute (JGI-PGF)"/>
            <person name="Walter F."/>
            <person name="Albersmeier A."/>
            <person name="Kalinowski J."/>
            <person name="Ruckert C."/>
        </authorList>
    </citation>
    <scope>NUCLEOTIDE SEQUENCE</scope>
    <source>
        <strain evidence="3">CGMCC 1.10749</strain>
    </source>
</reference>
<organism evidence="3 4">
    <name type="scientific">Knoellia flava</name>
    <dbReference type="NCBI Taxonomy" id="913969"/>
    <lineage>
        <taxon>Bacteria</taxon>
        <taxon>Bacillati</taxon>
        <taxon>Actinomycetota</taxon>
        <taxon>Actinomycetes</taxon>
        <taxon>Micrococcales</taxon>
        <taxon>Intrasporangiaceae</taxon>
        <taxon>Knoellia</taxon>
    </lineage>
</organism>
<dbReference type="RefSeq" id="WP_035948422.1">
    <property type="nucleotide sequence ID" value="NZ_BMEA01000002.1"/>
</dbReference>
<evidence type="ECO:0000256" key="2">
    <source>
        <dbReference type="SAM" id="Phobius"/>
    </source>
</evidence>
<feature type="transmembrane region" description="Helical" evidence="2">
    <location>
        <begin position="41"/>
        <end position="60"/>
    </location>
</feature>